<dbReference type="Pfam" id="PF13561">
    <property type="entry name" value="adh_short_C2"/>
    <property type="match status" value="1"/>
</dbReference>
<evidence type="ECO:0000256" key="1">
    <source>
        <dbReference type="ARBA" id="ARBA00006484"/>
    </source>
</evidence>
<dbReference type="AlphaFoldDB" id="A0A0E3ZAN6"/>
<dbReference type="HOGENOM" id="CLU_010194_1_1_0"/>
<dbReference type="PRINTS" id="PR00080">
    <property type="entry name" value="SDRFAMILY"/>
</dbReference>
<organism evidence="3 4">
    <name type="scientific">Sneathia vaginalis</name>
    <dbReference type="NCBI Taxonomy" id="187101"/>
    <lineage>
        <taxon>Bacteria</taxon>
        <taxon>Fusobacteriati</taxon>
        <taxon>Fusobacteriota</taxon>
        <taxon>Fusobacteriia</taxon>
        <taxon>Fusobacteriales</taxon>
        <taxon>Leptotrichiaceae</taxon>
        <taxon>Sneathia</taxon>
    </lineage>
</organism>
<dbReference type="PROSITE" id="PS00061">
    <property type="entry name" value="ADH_SHORT"/>
    <property type="match status" value="1"/>
</dbReference>
<evidence type="ECO:0000313" key="3">
    <source>
        <dbReference type="EMBL" id="AKC95795.1"/>
    </source>
</evidence>
<dbReference type="KEGG" id="sns:VC03_04735"/>
<accession>A0A0E3ZAN6</accession>
<dbReference type="NCBIfam" id="NF006132">
    <property type="entry name" value="PRK08277.1"/>
    <property type="match status" value="1"/>
</dbReference>
<name>A0A0E3ZAN6_9FUSO</name>
<dbReference type="EC" id="1.1.1.131" evidence="3"/>
<dbReference type="PANTHER" id="PTHR42760:SF115">
    <property type="entry name" value="3-OXOACYL-[ACYL-CARRIER-PROTEIN] REDUCTASE FABG"/>
    <property type="match status" value="1"/>
</dbReference>
<dbReference type="PATRIC" id="fig|1069640.6.peg.937"/>
<dbReference type="PANTHER" id="PTHR42760">
    <property type="entry name" value="SHORT-CHAIN DEHYDROGENASES/REDUCTASES FAMILY MEMBER"/>
    <property type="match status" value="1"/>
</dbReference>
<comment type="similarity">
    <text evidence="1">Belongs to the short-chain dehydrogenases/reductases (SDR) family.</text>
</comment>
<proteinExistence type="inferred from homology"/>
<gene>
    <name evidence="3" type="ORF">VC03_04735</name>
</gene>
<evidence type="ECO:0000313" key="4">
    <source>
        <dbReference type="Proteomes" id="UP000033103"/>
    </source>
</evidence>
<dbReference type="STRING" id="187101.VC03_04735"/>
<dbReference type="PRINTS" id="PR00081">
    <property type="entry name" value="GDHRDH"/>
</dbReference>
<dbReference type="Gene3D" id="3.40.50.720">
    <property type="entry name" value="NAD(P)-binding Rossmann-like Domain"/>
    <property type="match status" value="1"/>
</dbReference>
<dbReference type="EMBL" id="CP011280">
    <property type="protein sequence ID" value="AKC95795.1"/>
    <property type="molecule type" value="Genomic_DNA"/>
</dbReference>
<dbReference type="SUPFAM" id="SSF51735">
    <property type="entry name" value="NAD(P)-binding Rossmann-fold domains"/>
    <property type="match status" value="1"/>
</dbReference>
<sequence>MKNKVVVVTGAAGVICSMIAKHFAKLGAKVAMLDLNYEKAKEYEEKFAKEGLKTKAYKCNVLDKKNIEEVYEDIKKDLGKVDVLINGAGGNNPKATADQEFYDKENKGTSFFDLDPKGISFVFDLNILGTILPTQVIAKDMEKGCSIINISSMNSYTPLTKIVAYSGAKASVNNFTQWLAVHLAKVGVRCNAIAPGFLVTNQNKKLLFNDDGTPTQRTGKILRNTPMERFGEPEEMLGALEFLVDNEKASFITGVIIPIDGGFSAYSGV</sequence>
<keyword evidence="4" id="KW-1185">Reference proteome</keyword>
<dbReference type="InterPro" id="IPR020904">
    <property type="entry name" value="Sc_DH/Rdtase_CS"/>
</dbReference>
<dbReference type="Proteomes" id="UP000033103">
    <property type="component" value="Chromosome"/>
</dbReference>
<dbReference type="InterPro" id="IPR036291">
    <property type="entry name" value="NAD(P)-bd_dom_sf"/>
</dbReference>
<keyword evidence="2 3" id="KW-0560">Oxidoreductase</keyword>
<dbReference type="InterPro" id="IPR002347">
    <property type="entry name" value="SDR_fam"/>
</dbReference>
<dbReference type="FunFam" id="3.40.50.720:FF:000084">
    <property type="entry name" value="Short-chain dehydrogenase reductase"/>
    <property type="match status" value="1"/>
</dbReference>
<dbReference type="OrthoDB" id="9803333at2"/>
<reference evidence="3 4" key="1">
    <citation type="journal article" date="2012" name="BMC Genomics">
        <title>Genomic sequence analysis and characterization of Sneathia amnii sp. nov.</title>
        <authorList>
            <consortium name="Vaginal Microbiome Consortium (additional members)"/>
            <person name="Harwich M.D.Jr."/>
            <person name="Serrano M.G."/>
            <person name="Fettweis J.M."/>
            <person name="Alves J.M."/>
            <person name="Reimers M.A."/>
            <person name="Buck G.A."/>
            <person name="Jefferson K.K."/>
        </authorList>
    </citation>
    <scope>NUCLEOTIDE SEQUENCE [LARGE SCALE GENOMIC DNA]</scope>
    <source>
        <strain evidence="3 4">SN35</strain>
    </source>
</reference>
<protein>
    <submittedName>
        <fullName evidence="3">D-mannonate oxidoreductase</fullName>
        <ecNumber evidence="3">1.1.1.131</ecNumber>
    </submittedName>
</protein>
<dbReference type="GO" id="GO:0050090">
    <property type="term" value="F:mannuronate reductase activity"/>
    <property type="evidence" value="ECO:0007669"/>
    <property type="project" value="UniProtKB-EC"/>
</dbReference>
<evidence type="ECO:0000256" key="2">
    <source>
        <dbReference type="ARBA" id="ARBA00023002"/>
    </source>
</evidence>
<dbReference type="RefSeq" id="WP_046328899.1">
    <property type="nucleotide sequence ID" value="NZ_CP011280.1"/>
</dbReference>